<dbReference type="AlphaFoldDB" id="A0A139IQH8"/>
<accession>A0A139IQH8</accession>
<reference evidence="1 2" key="1">
    <citation type="submission" date="2015-07" db="EMBL/GenBank/DDBJ databases">
        <title>Comparative genomics of the Sigatoka disease complex on banana suggests a link between parallel evolutionary changes in Pseudocercospora fijiensis and Pseudocercospora eumusae and increased virulence on the banana host.</title>
        <authorList>
            <person name="Chang T.-C."/>
            <person name="Salvucci A."/>
            <person name="Crous P.W."/>
            <person name="Stergiopoulos I."/>
        </authorList>
    </citation>
    <scope>NUCLEOTIDE SEQUENCE [LARGE SCALE GENOMIC DNA]</scope>
    <source>
        <strain evidence="1 2">CBS 116634</strain>
    </source>
</reference>
<name>A0A139IQH8_9PEZI</name>
<organism evidence="1 2">
    <name type="scientific">Pseudocercospora musae</name>
    <dbReference type="NCBI Taxonomy" id="113226"/>
    <lineage>
        <taxon>Eukaryota</taxon>
        <taxon>Fungi</taxon>
        <taxon>Dikarya</taxon>
        <taxon>Ascomycota</taxon>
        <taxon>Pezizomycotina</taxon>
        <taxon>Dothideomycetes</taxon>
        <taxon>Dothideomycetidae</taxon>
        <taxon>Mycosphaerellales</taxon>
        <taxon>Mycosphaerellaceae</taxon>
        <taxon>Pseudocercospora</taxon>
    </lineage>
</organism>
<dbReference type="Proteomes" id="UP000073492">
    <property type="component" value="Unassembled WGS sequence"/>
</dbReference>
<comment type="caution">
    <text evidence="1">The sequence shown here is derived from an EMBL/GenBank/DDBJ whole genome shotgun (WGS) entry which is preliminary data.</text>
</comment>
<keyword evidence="2" id="KW-1185">Reference proteome</keyword>
<evidence type="ECO:0008006" key="3">
    <source>
        <dbReference type="Google" id="ProtNLM"/>
    </source>
</evidence>
<dbReference type="OrthoDB" id="3631714at2759"/>
<sequence length="91" mass="9949">MDQSCQEHVDRYKFVYSQAPDVFPHVGETGVALDERKGTASVYINVNAAGQPGGVATQGVSLLEWRRTSNDGTEAWLCVKHMAIKGLQDIV</sequence>
<protein>
    <recommendedName>
        <fullName evidence="3">SnoaL-like domain-containing protein</fullName>
    </recommendedName>
</protein>
<proteinExistence type="predicted"/>
<gene>
    <name evidence="1" type="ORF">AC579_6811</name>
</gene>
<dbReference type="EMBL" id="LFZO01000029">
    <property type="protein sequence ID" value="KXT16850.1"/>
    <property type="molecule type" value="Genomic_DNA"/>
</dbReference>
<evidence type="ECO:0000313" key="2">
    <source>
        <dbReference type="Proteomes" id="UP000073492"/>
    </source>
</evidence>
<evidence type="ECO:0000313" key="1">
    <source>
        <dbReference type="EMBL" id="KXT16850.1"/>
    </source>
</evidence>